<dbReference type="CDD" id="cd19744">
    <property type="entry name" value="bHLH_TS_dAS-C_like"/>
    <property type="match status" value="1"/>
</dbReference>
<dbReference type="AlphaFoldDB" id="A0A0K8UE57"/>
<dbReference type="InterPro" id="IPR011598">
    <property type="entry name" value="bHLH_dom"/>
</dbReference>
<dbReference type="PANTHER" id="PTHR13935:SF153">
    <property type="entry name" value="ACHAETE-SCUTE FAMILY BHLH TRANSCRIPTION FACTOR 1"/>
    <property type="match status" value="1"/>
</dbReference>
<dbReference type="SMART" id="SM00353">
    <property type="entry name" value="HLH"/>
    <property type="match status" value="1"/>
</dbReference>
<reference evidence="6" key="1">
    <citation type="submission" date="2015-06" db="EMBL/GenBank/DDBJ databases">
        <authorList>
            <person name="Hoefler B.C."/>
            <person name="Straight P.D."/>
        </authorList>
    </citation>
    <scope>NUCLEOTIDE SEQUENCE</scope>
</reference>
<dbReference type="GO" id="GO:0050767">
    <property type="term" value="P:regulation of neurogenesis"/>
    <property type="evidence" value="ECO:0007669"/>
    <property type="project" value="TreeGrafter"/>
</dbReference>
<feature type="compositionally biased region" description="Low complexity" evidence="4">
    <location>
        <begin position="186"/>
        <end position="212"/>
    </location>
</feature>
<dbReference type="CTD" id="20237"/>
<keyword evidence="3" id="KW-0524">Neurogenesis</keyword>
<evidence type="ECO:0000259" key="5">
    <source>
        <dbReference type="PROSITE" id="PS50888"/>
    </source>
</evidence>
<dbReference type="GO" id="GO:0000981">
    <property type="term" value="F:DNA-binding transcription factor activity, RNA polymerase II-specific"/>
    <property type="evidence" value="ECO:0007669"/>
    <property type="project" value="TreeGrafter"/>
</dbReference>
<dbReference type="PROSITE" id="PS50888">
    <property type="entry name" value="BHLH"/>
    <property type="match status" value="1"/>
</dbReference>
<evidence type="ECO:0000313" key="6">
    <source>
        <dbReference type="EMBL" id="JAI24962.1"/>
    </source>
</evidence>
<organism evidence="6">
    <name type="scientific">Bactrocera latifrons</name>
    <name type="common">Malaysian fruit fly</name>
    <name type="synonym">Chaetodacus latifrons</name>
    <dbReference type="NCBI Taxonomy" id="174628"/>
    <lineage>
        <taxon>Eukaryota</taxon>
        <taxon>Metazoa</taxon>
        <taxon>Ecdysozoa</taxon>
        <taxon>Arthropoda</taxon>
        <taxon>Hexapoda</taxon>
        <taxon>Insecta</taxon>
        <taxon>Pterygota</taxon>
        <taxon>Neoptera</taxon>
        <taxon>Endopterygota</taxon>
        <taxon>Diptera</taxon>
        <taxon>Brachycera</taxon>
        <taxon>Muscomorpha</taxon>
        <taxon>Tephritoidea</taxon>
        <taxon>Tephritidae</taxon>
        <taxon>Bactrocera</taxon>
        <taxon>Bactrocera</taxon>
    </lineage>
</organism>
<feature type="region of interest" description="Disordered" evidence="4">
    <location>
        <begin position="65"/>
        <end position="96"/>
    </location>
</feature>
<gene>
    <name evidence="6" type="primary">sc</name>
    <name evidence="6" type="ORF">c0_g1_i1</name>
</gene>
<dbReference type="FunFam" id="4.10.280.10:FF:000060">
    <property type="entry name" value="Scute protein"/>
    <property type="match status" value="1"/>
</dbReference>
<evidence type="ECO:0000256" key="2">
    <source>
        <dbReference type="ARBA" id="ARBA00022782"/>
    </source>
</evidence>
<dbReference type="GO" id="GO:0090575">
    <property type="term" value="C:RNA polymerase II transcription regulator complex"/>
    <property type="evidence" value="ECO:0007669"/>
    <property type="project" value="TreeGrafter"/>
</dbReference>
<evidence type="ECO:0000256" key="4">
    <source>
        <dbReference type="SAM" id="MobiDB-lite"/>
    </source>
</evidence>
<dbReference type="GO" id="GO:0046982">
    <property type="term" value="F:protein heterodimerization activity"/>
    <property type="evidence" value="ECO:0007669"/>
    <property type="project" value="UniProtKB-ARBA"/>
</dbReference>
<feature type="region of interest" description="Disordered" evidence="4">
    <location>
        <begin position="186"/>
        <end position="223"/>
    </location>
</feature>
<dbReference type="GO" id="GO:0030182">
    <property type="term" value="P:neuron differentiation"/>
    <property type="evidence" value="ECO:0007669"/>
    <property type="project" value="TreeGrafter"/>
</dbReference>
<name>A0A0K8UE57_BACLA</name>
<keyword evidence="1" id="KW-0217">Developmental protein</keyword>
<dbReference type="PANTHER" id="PTHR13935">
    <property type="entry name" value="ACHAETE-SCUTE TRANSCRIPTION FACTOR-RELATED"/>
    <property type="match status" value="1"/>
</dbReference>
<dbReference type="OrthoDB" id="5976910at2759"/>
<dbReference type="GO" id="GO:0007423">
    <property type="term" value="P:sensory organ development"/>
    <property type="evidence" value="ECO:0007669"/>
    <property type="project" value="TreeGrafter"/>
</dbReference>
<dbReference type="GO" id="GO:0009653">
    <property type="term" value="P:anatomical structure morphogenesis"/>
    <property type="evidence" value="ECO:0007669"/>
    <property type="project" value="UniProtKB-ARBA"/>
</dbReference>
<protein>
    <submittedName>
        <fullName evidence="6">Achaete-scute complex protein T4</fullName>
    </submittedName>
</protein>
<evidence type="ECO:0000256" key="1">
    <source>
        <dbReference type="ARBA" id="ARBA00022473"/>
    </source>
</evidence>
<proteinExistence type="predicted"/>
<dbReference type="GeneID" id="108977316"/>
<dbReference type="SUPFAM" id="SSF47459">
    <property type="entry name" value="HLH, helix-loop-helix DNA-binding domain"/>
    <property type="match status" value="1"/>
</dbReference>
<evidence type="ECO:0000256" key="3">
    <source>
        <dbReference type="ARBA" id="ARBA00022902"/>
    </source>
</evidence>
<dbReference type="GO" id="GO:0000977">
    <property type="term" value="F:RNA polymerase II transcription regulatory region sequence-specific DNA binding"/>
    <property type="evidence" value="ECO:0007669"/>
    <property type="project" value="TreeGrafter"/>
</dbReference>
<sequence>MVNMSSAVFTPNNSKANNALQCYNKNISPQQQLSAAVKMFKYQNIAPAPALTVATGGCTGAEIKTRKYTPRAPSNGGGPYSVDQTQSVQRRNARERNRVKQVNNSFARLRQHIPQTIITDLLKGGGRGPHKKISKVDTLRIAVEYIRRLQDLVDDLNGGSSGSGTHSAAQKLSSARGGEGLLLAASADNNNTSSNSSFSSSSSTSSNLSLLAPDSPARNSPSAGGLAAAEQLYYASAANSALQAFQQQQQQQQQQFTSTLLTAEALQAYAAPQPMQTAQTQLDIGCPSPTSSFNSSMSFDSGTFVHSPVPHAVSGEAQRNSSVNNSGSAQLDANLQLKFEPYDNFNLHEEDCTPDDEEILDYISLWQEQ</sequence>
<dbReference type="Pfam" id="PF00010">
    <property type="entry name" value="HLH"/>
    <property type="match status" value="1"/>
</dbReference>
<dbReference type="Gene3D" id="4.10.280.10">
    <property type="entry name" value="Helix-loop-helix DNA-binding domain"/>
    <property type="match status" value="1"/>
</dbReference>
<dbReference type="GO" id="GO:0061382">
    <property type="term" value="P:Malpighian tubule tip cell differentiation"/>
    <property type="evidence" value="ECO:0007669"/>
    <property type="project" value="UniProtKB-ARBA"/>
</dbReference>
<dbReference type="GO" id="GO:0045944">
    <property type="term" value="P:positive regulation of transcription by RNA polymerase II"/>
    <property type="evidence" value="ECO:0007669"/>
    <property type="project" value="UniProtKB-ARBA"/>
</dbReference>
<accession>A0A0K8UE57</accession>
<dbReference type="EMBL" id="GDHF01027352">
    <property type="protein sequence ID" value="JAI24962.1"/>
    <property type="molecule type" value="Transcribed_RNA"/>
</dbReference>
<dbReference type="InterPro" id="IPR036638">
    <property type="entry name" value="HLH_DNA-bd_sf"/>
</dbReference>
<keyword evidence="2" id="KW-0221">Differentiation</keyword>
<feature type="domain" description="BHLH" evidence="5">
    <location>
        <begin position="86"/>
        <end position="149"/>
    </location>
</feature>
<dbReference type="GO" id="GO:0007417">
    <property type="term" value="P:central nervous system development"/>
    <property type="evidence" value="ECO:0007669"/>
    <property type="project" value="UniProtKB-ARBA"/>
</dbReference>
<dbReference type="InterPro" id="IPR015660">
    <property type="entry name" value="MASH1/Ascl1a-like"/>
</dbReference>